<dbReference type="EMBL" id="JAHRIO010080110">
    <property type="protein sequence ID" value="MEQ2184009.1"/>
    <property type="molecule type" value="Genomic_DNA"/>
</dbReference>
<dbReference type="PROSITE" id="PS51162">
    <property type="entry name" value="THYROGLOBULIN_1_2"/>
    <property type="match status" value="1"/>
</dbReference>
<keyword evidence="6" id="KW-0732">Signal</keyword>
<dbReference type="PRINTS" id="PR01976">
    <property type="entry name" value="IGFBPFAMILY"/>
</dbReference>
<keyword evidence="9" id="KW-1185">Reference proteome</keyword>
<dbReference type="CDD" id="cd00191">
    <property type="entry name" value="TY"/>
    <property type="match status" value="1"/>
</dbReference>
<dbReference type="SUPFAM" id="SSF57184">
    <property type="entry name" value="Growth factor receptor domain"/>
    <property type="match status" value="1"/>
</dbReference>
<organism evidence="8 9">
    <name type="scientific">Goodea atripinnis</name>
    <dbReference type="NCBI Taxonomy" id="208336"/>
    <lineage>
        <taxon>Eukaryota</taxon>
        <taxon>Metazoa</taxon>
        <taxon>Chordata</taxon>
        <taxon>Craniata</taxon>
        <taxon>Vertebrata</taxon>
        <taxon>Euteleostomi</taxon>
        <taxon>Actinopterygii</taxon>
        <taxon>Neopterygii</taxon>
        <taxon>Teleostei</taxon>
        <taxon>Neoteleostei</taxon>
        <taxon>Acanthomorphata</taxon>
        <taxon>Ovalentaria</taxon>
        <taxon>Atherinomorphae</taxon>
        <taxon>Cyprinodontiformes</taxon>
        <taxon>Goodeidae</taxon>
        <taxon>Goodea</taxon>
    </lineage>
</organism>
<evidence type="ECO:0000256" key="4">
    <source>
        <dbReference type="ARBA" id="ARBA00023183"/>
    </source>
</evidence>
<dbReference type="InterPro" id="IPR036857">
    <property type="entry name" value="Thyroglobulin_1_sf"/>
</dbReference>
<comment type="caution">
    <text evidence="8">The sequence shown here is derived from an EMBL/GenBank/DDBJ whole genome shotgun (WGS) entry which is preliminary data.</text>
</comment>
<gene>
    <name evidence="8" type="ORF">GOODEAATRI_003686</name>
</gene>
<protein>
    <recommendedName>
        <fullName evidence="7">Thyroglobulin type-1 domain-containing protein</fullName>
    </recommendedName>
</protein>
<keyword evidence="2" id="KW-0964">Secreted</keyword>
<dbReference type="PANTHER" id="PTHR11551:SF27">
    <property type="entry name" value="INSULIN-LIKE GROWTH FACTOR BINDING PROTEIN 6A PRECURSOR-RELATED"/>
    <property type="match status" value="1"/>
</dbReference>
<dbReference type="SMART" id="SM00121">
    <property type="entry name" value="IB"/>
    <property type="match status" value="1"/>
</dbReference>
<evidence type="ECO:0000256" key="1">
    <source>
        <dbReference type="ARBA" id="ARBA00004613"/>
    </source>
</evidence>
<dbReference type="InterPro" id="IPR009030">
    <property type="entry name" value="Growth_fac_rcpt_cys_sf"/>
</dbReference>
<name>A0ABV0PKK4_9TELE</name>
<sequence length="192" mass="21051">MKLLMEILPIKMFLHVNILMLLVQKVALSSIPTRPSGGCPTCTGESVDLNVASLSSGEPCGIYTLSCAPGLRCEPLKDELRPLHALLEGRGVCSNVSSTTPATQVYTVEPAPTEDPSEAPCRKLLMKVIKSLDAHLFKSNNDVYMPNCDKSGFYKKKQCWSSRGKQRGKCWCVDENGVPVPPKTKQKRNVIC</sequence>
<evidence type="ECO:0000259" key="7">
    <source>
        <dbReference type="PROSITE" id="PS51162"/>
    </source>
</evidence>
<accession>A0ABV0PKK4</accession>
<dbReference type="InterPro" id="IPR000867">
    <property type="entry name" value="IGFBP-like"/>
</dbReference>
<proteinExistence type="predicted"/>
<dbReference type="SMART" id="SM00211">
    <property type="entry name" value="TY"/>
    <property type="match status" value="1"/>
</dbReference>
<evidence type="ECO:0000256" key="5">
    <source>
        <dbReference type="PROSITE-ProRule" id="PRU00500"/>
    </source>
</evidence>
<evidence type="ECO:0000256" key="6">
    <source>
        <dbReference type="SAM" id="SignalP"/>
    </source>
</evidence>
<dbReference type="PROSITE" id="PS00484">
    <property type="entry name" value="THYROGLOBULIN_1_1"/>
    <property type="match status" value="1"/>
</dbReference>
<evidence type="ECO:0000256" key="2">
    <source>
        <dbReference type="ARBA" id="ARBA00022525"/>
    </source>
</evidence>
<keyword evidence="3 5" id="KW-1015">Disulfide bond</keyword>
<reference evidence="8 9" key="1">
    <citation type="submission" date="2021-06" db="EMBL/GenBank/DDBJ databases">
        <authorList>
            <person name="Palmer J.M."/>
        </authorList>
    </citation>
    <scope>NUCLEOTIDE SEQUENCE [LARGE SCALE GENOMIC DNA]</scope>
    <source>
        <strain evidence="8 9">GA_2019</strain>
        <tissue evidence="8">Muscle</tissue>
    </source>
</reference>
<feature type="disulfide bond" evidence="5">
    <location>
        <begin position="172"/>
        <end position="192"/>
    </location>
</feature>
<evidence type="ECO:0000313" key="9">
    <source>
        <dbReference type="Proteomes" id="UP001476798"/>
    </source>
</evidence>
<dbReference type="Pfam" id="PF00086">
    <property type="entry name" value="Thyroglobulin_1"/>
    <property type="match status" value="1"/>
</dbReference>
<keyword evidence="4" id="KW-0340">Growth factor binding</keyword>
<dbReference type="PANTHER" id="PTHR11551">
    <property type="entry name" value="INSULIN-LIKE GROWTH FACTOR BINDING PROTEIN"/>
    <property type="match status" value="1"/>
</dbReference>
<comment type="caution">
    <text evidence="5">Lacks conserved residue(s) required for the propagation of feature annotation.</text>
</comment>
<dbReference type="Gene3D" id="4.10.800.10">
    <property type="entry name" value="Thyroglobulin type-1"/>
    <property type="match status" value="1"/>
</dbReference>
<dbReference type="Gene3D" id="4.10.40.20">
    <property type="match status" value="1"/>
</dbReference>
<dbReference type="InterPro" id="IPR022321">
    <property type="entry name" value="IGFBP_1-6_chordata"/>
</dbReference>
<dbReference type="Proteomes" id="UP001476798">
    <property type="component" value="Unassembled WGS sequence"/>
</dbReference>
<feature type="chain" id="PRO_5047103895" description="Thyroglobulin type-1 domain-containing protein" evidence="6">
    <location>
        <begin position="30"/>
        <end position="192"/>
    </location>
</feature>
<dbReference type="InterPro" id="IPR000716">
    <property type="entry name" value="Thyroglobulin_1"/>
</dbReference>
<comment type="subcellular location">
    <subcellularLocation>
        <location evidence="1">Secreted</location>
    </subcellularLocation>
</comment>
<evidence type="ECO:0000256" key="3">
    <source>
        <dbReference type="ARBA" id="ARBA00023157"/>
    </source>
</evidence>
<feature type="signal peptide" evidence="6">
    <location>
        <begin position="1"/>
        <end position="29"/>
    </location>
</feature>
<evidence type="ECO:0000313" key="8">
    <source>
        <dbReference type="EMBL" id="MEQ2184009.1"/>
    </source>
</evidence>
<dbReference type="SUPFAM" id="SSF57610">
    <property type="entry name" value="Thyroglobulin type-1 domain"/>
    <property type="match status" value="1"/>
</dbReference>
<feature type="domain" description="Thyroglobulin type-1" evidence="7">
    <location>
        <begin position="118"/>
        <end position="192"/>
    </location>
</feature>